<organism evidence="1 2">
    <name type="scientific">Xenorhabdus bovienii str. oregonense</name>
    <dbReference type="NCBI Taxonomy" id="1398202"/>
    <lineage>
        <taxon>Bacteria</taxon>
        <taxon>Pseudomonadati</taxon>
        <taxon>Pseudomonadota</taxon>
        <taxon>Gammaproteobacteria</taxon>
        <taxon>Enterobacterales</taxon>
        <taxon>Morganellaceae</taxon>
        <taxon>Xenorhabdus</taxon>
    </lineage>
</organism>
<dbReference type="AlphaFoldDB" id="A0A077PE21"/>
<dbReference type="HOGENOM" id="CLU_3067678_0_0_6"/>
<dbReference type="Proteomes" id="UP000028483">
    <property type="component" value="Unassembled WGS sequence"/>
</dbReference>
<accession>A0A077PE21</accession>
<comment type="caution">
    <text evidence="1">The sequence shown here is derived from an EMBL/GenBank/DDBJ whole genome shotgun (WGS) entry which is preliminary data.</text>
</comment>
<dbReference type="EMBL" id="CBSX010000245">
    <property type="protein sequence ID" value="CDH07971.1"/>
    <property type="molecule type" value="Genomic_DNA"/>
</dbReference>
<evidence type="ECO:0000313" key="1">
    <source>
        <dbReference type="EMBL" id="CDH07971.1"/>
    </source>
</evidence>
<reference evidence="1" key="1">
    <citation type="submission" date="2013-07" db="EMBL/GenBank/DDBJ databases">
        <title>Sub-species coevolution in mutualistic symbiosis.</title>
        <authorList>
            <person name="Murfin K."/>
            <person name="Klassen J."/>
            <person name="Lee M."/>
            <person name="Forst S."/>
            <person name="Stock P."/>
            <person name="Goodrich-Blair H."/>
        </authorList>
    </citation>
    <scope>NUCLEOTIDE SEQUENCE [LARGE SCALE GENOMIC DNA]</scope>
    <source>
        <strain evidence="1">Oregonense</strain>
    </source>
</reference>
<sequence>MRTFIFAAVERANTRQKYPIKVKCVAENYQQAKMILSGSYITTWAGQIINKNK</sequence>
<proteinExistence type="predicted"/>
<protein>
    <submittedName>
        <fullName evidence="1">Uncharacterized protein</fullName>
    </submittedName>
</protein>
<name>A0A077PE21_XENBV</name>
<gene>
    <name evidence="1" type="ORF">XBO1_770005</name>
</gene>
<evidence type="ECO:0000313" key="2">
    <source>
        <dbReference type="Proteomes" id="UP000028483"/>
    </source>
</evidence>